<comment type="caution">
    <text evidence="1">The sequence shown here is derived from an EMBL/GenBank/DDBJ whole genome shotgun (WGS) entry which is preliminary data.</text>
</comment>
<dbReference type="Proteomes" id="UP000552709">
    <property type="component" value="Unassembled WGS sequence"/>
</dbReference>
<organism evidence="1 2">
    <name type="scientific">Deinococcus humi</name>
    <dbReference type="NCBI Taxonomy" id="662880"/>
    <lineage>
        <taxon>Bacteria</taxon>
        <taxon>Thermotogati</taxon>
        <taxon>Deinococcota</taxon>
        <taxon>Deinococci</taxon>
        <taxon>Deinococcales</taxon>
        <taxon>Deinococcaceae</taxon>
        <taxon>Deinococcus</taxon>
    </lineage>
</organism>
<gene>
    <name evidence="1" type="ORF">HNQ08_005512</name>
</gene>
<evidence type="ECO:0000313" key="1">
    <source>
        <dbReference type="EMBL" id="MBB5366383.1"/>
    </source>
</evidence>
<evidence type="ECO:0000313" key="2">
    <source>
        <dbReference type="Proteomes" id="UP000552709"/>
    </source>
</evidence>
<name>A0A7W8K0S4_9DEIO</name>
<dbReference type="EMBL" id="JACHFL010000039">
    <property type="protein sequence ID" value="MBB5366383.1"/>
    <property type="molecule type" value="Genomic_DNA"/>
</dbReference>
<accession>A0A7W8K0S4</accession>
<protein>
    <submittedName>
        <fullName evidence="1">Uncharacterized protein</fullName>
    </submittedName>
</protein>
<keyword evidence="2" id="KW-1185">Reference proteome</keyword>
<reference evidence="1 2" key="1">
    <citation type="submission" date="2020-08" db="EMBL/GenBank/DDBJ databases">
        <title>Genomic Encyclopedia of Type Strains, Phase IV (KMG-IV): sequencing the most valuable type-strain genomes for metagenomic binning, comparative biology and taxonomic classification.</title>
        <authorList>
            <person name="Goeker M."/>
        </authorList>
    </citation>
    <scope>NUCLEOTIDE SEQUENCE [LARGE SCALE GENOMIC DNA]</scope>
    <source>
        <strain evidence="1 2">DSM 27939</strain>
    </source>
</reference>
<dbReference type="AlphaFoldDB" id="A0A7W8K0S4"/>
<proteinExistence type="predicted"/>
<sequence>MAFDKSIYKDIVNLPAEQTFAELALAAQRRFSLQPLQPILPDLASFRLPDPEPLHLHPSNQRLEEIISEFNCQNYDYAPQYVYSGMDRLIDDLNLTSAL</sequence>